<dbReference type="GO" id="GO:0005684">
    <property type="term" value="C:U2-type spliceosomal complex"/>
    <property type="evidence" value="ECO:0007669"/>
    <property type="project" value="TreeGrafter"/>
</dbReference>
<feature type="compositionally biased region" description="Polar residues" evidence="2">
    <location>
        <begin position="65"/>
        <end position="74"/>
    </location>
</feature>
<evidence type="ECO:0000256" key="2">
    <source>
        <dbReference type="SAM" id="MobiDB-lite"/>
    </source>
</evidence>
<feature type="compositionally biased region" description="Basic and acidic residues" evidence="2">
    <location>
        <begin position="236"/>
        <end position="252"/>
    </location>
</feature>
<feature type="compositionally biased region" description="Basic residues" evidence="2">
    <location>
        <begin position="25"/>
        <end position="37"/>
    </location>
</feature>
<dbReference type="AlphaFoldDB" id="A0AA38GEQ3"/>
<reference evidence="3 4" key="1">
    <citation type="journal article" date="2021" name="Nat. Plants">
        <title>The Taxus genome provides insights into paclitaxel biosynthesis.</title>
        <authorList>
            <person name="Xiong X."/>
            <person name="Gou J."/>
            <person name="Liao Q."/>
            <person name="Li Y."/>
            <person name="Zhou Q."/>
            <person name="Bi G."/>
            <person name="Li C."/>
            <person name="Du R."/>
            <person name="Wang X."/>
            <person name="Sun T."/>
            <person name="Guo L."/>
            <person name="Liang H."/>
            <person name="Lu P."/>
            <person name="Wu Y."/>
            <person name="Zhang Z."/>
            <person name="Ro D.K."/>
            <person name="Shang Y."/>
            <person name="Huang S."/>
            <person name="Yan J."/>
        </authorList>
    </citation>
    <scope>NUCLEOTIDE SEQUENCE [LARGE SCALE GENOMIC DNA]</scope>
    <source>
        <strain evidence="3">Ta-2019</strain>
    </source>
</reference>
<evidence type="ECO:0000313" key="3">
    <source>
        <dbReference type="EMBL" id="KAH9320507.1"/>
    </source>
</evidence>
<proteinExistence type="inferred from homology"/>
<accession>A0AA38GEQ3</accession>
<evidence type="ECO:0000256" key="1">
    <source>
        <dbReference type="ARBA" id="ARBA00006695"/>
    </source>
</evidence>
<feature type="compositionally biased region" description="Basic residues" evidence="2">
    <location>
        <begin position="189"/>
        <end position="198"/>
    </location>
</feature>
<dbReference type="InterPro" id="IPR051376">
    <property type="entry name" value="CWC25_splicing_factor"/>
</dbReference>
<gene>
    <name evidence="3" type="ORF">KI387_015146</name>
</gene>
<feature type="region of interest" description="Disordered" evidence="2">
    <location>
        <begin position="1"/>
        <end position="274"/>
    </location>
</feature>
<dbReference type="EMBL" id="JAHRHJ020000003">
    <property type="protein sequence ID" value="KAH9320507.1"/>
    <property type="molecule type" value="Genomic_DNA"/>
</dbReference>
<dbReference type="PANTHER" id="PTHR16196:SF0">
    <property type="entry name" value="PRE-MRNA-SPLICING FACTOR CWC25 HOMOLOG"/>
    <property type="match status" value="1"/>
</dbReference>
<dbReference type="GO" id="GO:0000398">
    <property type="term" value="P:mRNA splicing, via spliceosome"/>
    <property type="evidence" value="ECO:0007669"/>
    <property type="project" value="TreeGrafter"/>
</dbReference>
<name>A0AA38GEQ3_TAXCH</name>
<dbReference type="OMA" id="YERRRTD"/>
<comment type="caution">
    <text evidence="3">The sequence shown here is derived from an EMBL/GenBank/DDBJ whole genome shotgun (WGS) entry which is preliminary data.</text>
</comment>
<organism evidence="3 4">
    <name type="scientific">Taxus chinensis</name>
    <name type="common">Chinese yew</name>
    <name type="synonym">Taxus wallichiana var. chinensis</name>
    <dbReference type="NCBI Taxonomy" id="29808"/>
    <lineage>
        <taxon>Eukaryota</taxon>
        <taxon>Viridiplantae</taxon>
        <taxon>Streptophyta</taxon>
        <taxon>Embryophyta</taxon>
        <taxon>Tracheophyta</taxon>
        <taxon>Spermatophyta</taxon>
        <taxon>Pinopsida</taxon>
        <taxon>Pinidae</taxon>
        <taxon>Conifers II</taxon>
        <taxon>Cupressales</taxon>
        <taxon>Taxaceae</taxon>
        <taxon>Taxus</taxon>
    </lineage>
</organism>
<dbReference type="PANTHER" id="PTHR16196">
    <property type="entry name" value="CELL CYCLE CONTROL PROTEIN CWF25"/>
    <property type="match status" value="1"/>
</dbReference>
<keyword evidence="4" id="KW-1185">Reference proteome</keyword>
<dbReference type="Proteomes" id="UP000824469">
    <property type="component" value="Unassembled WGS sequence"/>
</dbReference>
<feature type="compositionally biased region" description="Basic and acidic residues" evidence="2">
    <location>
        <begin position="83"/>
        <end position="96"/>
    </location>
</feature>
<feature type="compositionally biased region" description="Basic and acidic residues" evidence="2">
    <location>
        <begin position="106"/>
        <end position="128"/>
    </location>
</feature>
<evidence type="ECO:0000313" key="4">
    <source>
        <dbReference type="Proteomes" id="UP000824469"/>
    </source>
</evidence>
<protein>
    <submittedName>
        <fullName evidence="3">Uncharacterized protein</fullName>
    </submittedName>
</protein>
<sequence>MVYGGGLKQLDAKKLKKEEKERKKAEKKKHKKEKRKRETSYDSDSGMDTLNRLKKMHHKDKSHKQSMGSNSQSKMDMGLINEEDTKSRRDHLKEPTEYNANFKIPPYREHLKDSEKLQERRYDQERSRSPLNYRRHRAQSPSENGERHRSRSPSKHGKILSRRQNYRSRSPSGYGARRRSRSPSNHVQSLHHRQRHKSQSPSDYGRRHRSHSPDGWGNGVCPDHRNKFAPQQVRESNSHARGTDSWPIEKKPSAGPNIHTNPVSRPKYQAGKLSEEEKAARLSEMQMDAELHDEQRWRRLKKASEADAREAMEAARRSGKNFLDATNKSVYGAEKGGSSTIEESVRRRTHYLQGSAAATEGNAFRR</sequence>
<feature type="compositionally biased region" description="Basic residues" evidence="2">
    <location>
        <begin position="52"/>
        <end position="64"/>
    </location>
</feature>
<feature type="compositionally biased region" description="Basic and acidic residues" evidence="2">
    <location>
        <begin position="10"/>
        <end position="24"/>
    </location>
</feature>
<comment type="similarity">
    <text evidence="1">Belongs to the CWC25 family.</text>
</comment>
<feature type="compositionally biased region" description="Basic residues" evidence="2">
    <location>
        <begin position="148"/>
        <end position="166"/>
    </location>
</feature>